<evidence type="ECO:0000256" key="1">
    <source>
        <dbReference type="SAM" id="Phobius"/>
    </source>
</evidence>
<accession>A0A515DEU9</accession>
<keyword evidence="1" id="KW-0812">Transmembrane</keyword>
<proteinExistence type="predicted"/>
<evidence type="ECO:0000313" key="2">
    <source>
        <dbReference type="EMBL" id="QDL38941.1"/>
    </source>
</evidence>
<reference evidence="2 3" key="1">
    <citation type="submission" date="2019-01" db="EMBL/GenBank/DDBJ databases">
        <title>Genomic insights into a novel species Rhodoferax sp.</title>
        <authorList>
            <person name="Jin L."/>
        </authorList>
    </citation>
    <scope>NUCLEOTIDE SEQUENCE [LARGE SCALE GENOMIC DNA]</scope>
    <source>
        <strain evidence="2 3">CHu59-6-5</strain>
    </source>
</reference>
<dbReference type="RefSeq" id="WP_142820377.1">
    <property type="nucleotide sequence ID" value="NZ_CP035503.1"/>
</dbReference>
<keyword evidence="3" id="KW-1185">Reference proteome</keyword>
<dbReference type="EMBL" id="CP035503">
    <property type="protein sequence ID" value="QDL38941.1"/>
    <property type="molecule type" value="Genomic_DNA"/>
</dbReference>
<gene>
    <name evidence="2" type="ORF">EUB48_17815</name>
</gene>
<sequence>MSSPVVKPAAPRKGSFWHSVKTIGWAFLGIRKKSGYQEDLARANPFHIVAVAIGAVAIFVIVLISIIKWVVLK</sequence>
<dbReference type="InterPro" id="IPR021344">
    <property type="entry name" value="DUF2970"/>
</dbReference>
<dbReference type="OrthoDB" id="8657357at2"/>
<feature type="transmembrane region" description="Helical" evidence="1">
    <location>
        <begin position="46"/>
        <end position="71"/>
    </location>
</feature>
<dbReference type="AlphaFoldDB" id="A0A515DEU9"/>
<keyword evidence="1" id="KW-1133">Transmembrane helix</keyword>
<protein>
    <submittedName>
        <fullName evidence="2">DUF2970 domain-containing protein</fullName>
    </submittedName>
</protein>
<name>A0A515DEU9_9BURK</name>
<dbReference type="Pfam" id="PF11174">
    <property type="entry name" value="DUF2970"/>
    <property type="match status" value="1"/>
</dbReference>
<organism evidence="2 3">
    <name type="scientific">Rhodoferax sediminis</name>
    <dbReference type="NCBI Taxonomy" id="2509614"/>
    <lineage>
        <taxon>Bacteria</taxon>
        <taxon>Pseudomonadati</taxon>
        <taxon>Pseudomonadota</taxon>
        <taxon>Betaproteobacteria</taxon>
        <taxon>Burkholderiales</taxon>
        <taxon>Comamonadaceae</taxon>
        <taxon>Rhodoferax</taxon>
    </lineage>
</organism>
<dbReference type="Proteomes" id="UP000316798">
    <property type="component" value="Chromosome"/>
</dbReference>
<keyword evidence="1" id="KW-0472">Membrane</keyword>
<evidence type="ECO:0000313" key="3">
    <source>
        <dbReference type="Proteomes" id="UP000316798"/>
    </source>
</evidence>
<dbReference type="KEGG" id="rhf:EUB48_17815"/>